<dbReference type="Proteomes" id="UP001054945">
    <property type="component" value="Unassembled WGS sequence"/>
</dbReference>
<proteinExistence type="predicted"/>
<gene>
    <name evidence="1" type="ORF">CEXT_444581</name>
</gene>
<keyword evidence="2" id="KW-1185">Reference proteome</keyword>
<sequence length="127" mass="13939">MRNCLVCRVDSIKLREWVSQALLSRRHNVTQQGIAGEAHVNCHFVQEVNMKGVTKMAARDKMNVMSSVAGSWTLVGAGGVLSLKLAIGKVDSPEDRMQHKIVTDYCVAIGKVIKVLQLLLSPHAFAQ</sequence>
<organism evidence="1 2">
    <name type="scientific">Caerostris extrusa</name>
    <name type="common">Bark spider</name>
    <name type="synonym">Caerostris bankana</name>
    <dbReference type="NCBI Taxonomy" id="172846"/>
    <lineage>
        <taxon>Eukaryota</taxon>
        <taxon>Metazoa</taxon>
        <taxon>Ecdysozoa</taxon>
        <taxon>Arthropoda</taxon>
        <taxon>Chelicerata</taxon>
        <taxon>Arachnida</taxon>
        <taxon>Araneae</taxon>
        <taxon>Araneomorphae</taxon>
        <taxon>Entelegynae</taxon>
        <taxon>Araneoidea</taxon>
        <taxon>Araneidae</taxon>
        <taxon>Caerostris</taxon>
    </lineage>
</organism>
<evidence type="ECO:0000313" key="2">
    <source>
        <dbReference type="Proteomes" id="UP001054945"/>
    </source>
</evidence>
<dbReference type="EMBL" id="BPLR01015678">
    <property type="protein sequence ID" value="GIY77775.1"/>
    <property type="molecule type" value="Genomic_DNA"/>
</dbReference>
<accession>A0AAV4W8Z4</accession>
<evidence type="ECO:0000313" key="1">
    <source>
        <dbReference type="EMBL" id="GIY77775.1"/>
    </source>
</evidence>
<comment type="caution">
    <text evidence="1">The sequence shown here is derived from an EMBL/GenBank/DDBJ whole genome shotgun (WGS) entry which is preliminary data.</text>
</comment>
<protein>
    <submittedName>
        <fullName evidence="1">Uncharacterized protein</fullName>
    </submittedName>
</protein>
<dbReference type="AlphaFoldDB" id="A0AAV4W8Z4"/>
<name>A0AAV4W8Z4_CAEEX</name>
<reference evidence="1 2" key="1">
    <citation type="submission" date="2021-06" db="EMBL/GenBank/DDBJ databases">
        <title>Caerostris extrusa draft genome.</title>
        <authorList>
            <person name="Kono N."/>
            <person name="Arakawa K."/>
        </authorList>
    </citation>
    <scope>NUCLEOTIDE SEQUENCE [LARGE SCALE GENOMIC DNA]</scope>
</reference>